<keyword evidence="2" id="KW-0012">Acyltransferase</keyword>
<dbReference type="CDD" id="cd04301">
    <property type="entry name" value="NAT_SF"/>
    <property type="match status" value="1"/>
</dbReference>
<evidence type="ECO:0000256" key="1">
    <source>
        <dbReference type="ARBA" id="ARBA00022679"/>
    </source>
</evidence>
<dbReference type="InterPro" id="IPR000182">
    <property type="entry name" value="GNAT_dom"/>
</dbReference>
<name>A0A5C5GEI4_9RHOB</name>
<dbReference type="Proteomes" id="UP000314011">
    <property type="component" value="Unassembled WGS sequence"/>
</dbReference>
<evidence type="ECO:0000313" key="5">
    <source>
        <dbReference type="EMBL" id="TNY32369.1"/>
    </source>
</evidence>
<keyword evidence="1 5" id="KW-0808">Transferase</keyword>
<dbReference type="AlphaFoldDB" id="A0A5C5GEI4"/>
<dbReference type="Pfam" id="PF13302">
    <property type="entry name" value="Acetyltransf_3"/>
    <property type="match status" value="1"/>
</dbReference>
<protein>
    <submittedName>
        <fullName evidence="5">GNAT family N-acetyltransferase</fullName>
    </submittedName>
</protein>
<comment type="similarity">
    <text evidence="3">Belongs to the acetyltransferase family. RimJ subfamily.</text>
</comment>
<organism evidence="5 6">
    <name type="scientific">Pelagovum pacificum</name>
    <dbReference type="NCBI Taxonomy" id="2588711"/>
    <lineage>
        <taxon>Bacteria</taxon>
        <taxon>Pseudomonadati</taxon>
        <taxon>Pseudomonadota</taxon>
        <taxon>Alphaproteobacteria</taxon>
        <taxon>Rhodobacterales</taxon>
        <taxon>Paracoccaceae</taxon>
        <taxon>Pelagovum</taxon>
    </lineage>
</organism>
<dbReference type="EMBL" id="VFFF01000001">
    <property type="protein sequence ID" value="TNY32369.1"/>
    <property type="molecule type" value="Genomic_DNA"/>
</dbReference>
<evidence type="ECO:0000259" key="4">
    <source>
        <dbReference type="PROSITE" id="PS51186"/>
    </source>
</evidence>
<accession>A0A5C5GEI4</accession>
<dbReference type="SUPFAM" id="SSF55729">
    <property type="entry name" value="Acyl-CoA N-acyltransferases (Nat)"/>
    <property type="match status" value="1"/>
</dbReference>
<proteinExistence type="inferred from homology"/>
<dbReference type="PROSITE" id="PS51186">
    <property type="entry name" value="GNAT"/>
    <property type="match status" value="1"/>
</dbReference>
<comment type="caution">
    <text evidence="5">The sequence shown here is derived from an EMBL/GenBank/DDBJ whole genome shotgun (WGS) entry which is preliminary data.</text>
</comment>
<dbReference type="InterPro" id="IPR016181">
    <property type="entry name" value="Acyl_CoA_acyltransferase"/>
</dbReference>
<reference evidence="5 6" key="1">
    <citation type="submission" date="2019-06" db="EMBL/GenBank/DDBJ databases">
        <title>Genome of new Rhodobacteraceae sp. SM1903.</title>
        <authorList>
            <person name="Ren X."/>
        </authorList>
    </citation>
    <scope>NUCLEOTIDE SEQUENCE [LARGE SCALE GENOMIC DNA]</scope>
    <source>
        <strain evidence="5 6">SM1903</strain>
    </source>
</reference>
<dbReference type="GO" id="GO:0016747">
    <property type="term" value="F:acyltransferase activity, transferring groups other than amino-acyl groups"/>
    <property type="evidence" value="ECO:0007669"/>
    <property type="project" value="InterPro"/>
</dbReference>
<evidence type="ECO:0000256" key="3">
    <source>
        <dbReference type="ARBA" id="ARBA00038502"/>
    </source>
</evidence>
<gene>
    <name evidence="5" type="ORF">FHY64_03490</name>
</gene>
<dbReference type="InterPro" id="IPR051531">
    <property type="entry name" value="N-acetyltransferase"/>
</dbReference>
<dbReference type="Gene3D" id="3.40.630.30">
    <property type="match status" value="1"/>
</dbReference>
<dbReference type="PANTHER" id="PTHR43792:SF8">
    <property type="entry name" value="[RIBOSOMAL PROTEIN US5]-ALANINE N-ACETYLTRANSFERASE"/>
    <property type="match status" value="1"/>
</dbReference>
<evidence type="ECO:0000313" key="6">
    <source>
        <dbReference type="Proteomes" id="UP000314011"/>
    </source>
</evidence>
<dbReference type="RefSeq" id="WP_140193047.1">
    <property type="nucleotide sequence ID" value="NZ_CP065915.1"/>
</dbReference>
<dbReference type="OrthoDB" id="9804153at2"/>
<keyword evidence="6" id="KW-1185">Reference proteome</keyword>
<evidence type="ECO:0000256" key="2">
    <source>
        <dbReference type="ARBA" id="ARBA00023315"/>
    </source>
</evidence>
<dbReference type="PANTHER" id="PTHR43792">
    <property type="entry name" value="GNAT FAMILY, PUTATIVE (AFU_ORTHOLOGUE AFUA_3G00765)-RELATED-RELATED"/>
    <property type="match status" value="1"/>
</dbReference>
<feature type="domain" description="N-acetyltransferase" evidence="4">
    <location>
        <begin position="17"/>
        <end position="172"/>
    </location>
</feature>
<sequence length="175" mass="19569">MDLHAEDGPVTLRTERLVLRPPEMADADWIAAGVSLPEVQRFLTTPPHPYRHEDAIEFLSGCGQQSGVFVIVEGERPLGIIALEPGDDGDEFGYWMHPDGWGRGLMTEAGRALLGHAFETGHETVLSGHYTDNPRSARVLTKLGFREAGMARHFCKFRGEEVPVQRLSLHRDEWL</sequence>